<feature type="region of interest" description="Disordered" evidence="5">
    <location>
        <begin position="812"/>
        <end position="853"/>
    </location>
</feature>
<feature type="compositionally biased region" description="Low complexity" evidence="5">
    <location>
        <begin position="831"/>
        <end position="853"/>
    </location>
</feature>
<feature type="compositionally biased region" description="Polar residues" evidence="5">
    <location>
        <begin position="812"/>
        <end position="825"/>
    </location>
</feature>
<feature type="region of interest" description="Disordered" evidence="5">
    <location>
        <begin position="122"/>
        <end position="149"/>
    </location>
</feature>
<comment type="caution">
    <text evidence="7">The sequence shown here is derived from an EMBL/GenBank/DDBJ whole genome shotgun (WGS) entry which is preliminary data.</text>
</comment>
<dbReference type="InterPro" id="IPR012677">
    <property type="entry name" value="Nucleotide-bd_a/b_plait_sf"/>
</dbReference>
<feature type="domain" description="RRM" evidence="6">
    <location>
        <begin position="289"/>
        <end position="370"/>
    </location>
</feature>
<evidence type="ECO:0000259" key="6">
    <source>
        <dbReference type="PROSITE" id="PS50102"/>
    </source>
</evidence>
<dbReference type="FunFam" id="3.30.70.330:FF:000383">
    <property type="entry name" value="Sex lethal, isoform D"/>
    <property type="match status" value="1"/>
</dbReference>
<dbReference type="FunFam" id="3.30.70.330:FF:000013">
    <property type="entry name" value="CUGBP Elav-like family member 1 isoform 2"/>
    <property type="match status" value="1"/>
</dbReference>
<evidence type="ECO:0000313" key="8">
    <source>
        <dbReference type="Proteomes" id="UP001291623"/>
    </source>
</evidence>
<sequence>MGKVRIRGINSILGKVKISKVLQNKAFTQSNFCQKFTRQSLATQMSKFLSDIKANTKNAQLPIIKIPPKQSAKESAPINTEFEFDCPKSFEFKDPNVVDLNIEKKNHSDNTNQMSTMAATVPSTSSNKSINTNCKNNNLTNTPSNLKDDNEKNLEELENVHSTQKTESLEKVETHEKIDKPETILENSINTESNRQPDVDSIKMFVGQIPKDWTEKQCYELFSEFGEIHSLNLLRDRNSSLSKGCLFITFYTRRAALEAQNALHNIRKLPGMSFAVQMKPADKENRNERKLFIGMLGNKNCNEEYVQKMFSQFGQIEKCTILRDINGQTKGCAFVTFFSKQCAISAIKAMHQSQVMENCNAPLVVKFANTQKQKDIRKQQQFLMQQINSSPTNSSTLSTPNTFLSLANGTLQAITAHQSNFLSNNSNLSTNVANTSVHKNAATAVAIAAATNPYLNLAFKNVAVNGSNAVAAAAAAAASNSVTATPNDLHHHSILVTAAAQHHSTNNQHHTNQQPLMNVLSLQQQLVCNQVDPLGTIATFTANSPLLLSSSTVPIYQTKHLFHKHNSNFNIINSNSYVGKNIHNPRTKCASNLMKHTKIERIENKNELSNFDKLSNKKNDNKNKNKNKKNDEFTDKSTLINDFPENNIEDGKKLEEEKIISFENEDTLKVSKSTDFVKAENDEQKLNDVLNSNNENLIEIENEHKRESEAKFENKIKNQKRTKTDNQDLITNNEKTFKGKINDESSKQKCLNNIDNNTIDSNENLENKNCLEVSSNYTEIEKKEEIQDLNVLNKLEDDQIVKNFNENECKSPCNSDKNLSLSNGSLDEKLNGSSNSSANSNISKTNGNTINDSNIQNDIDNSINVINNSNTISSNNNNANNLQNKRNSLNYYGQNLVNKVLLTNSNQHSLTSFPINYTGPAFYSSNPFLAATSNTGLIHTHTLLHQHSNLTPFQSPFQSAQSVLNPQVSSSSNLHHSLISNNINAGHFLSNAQTTSYNSNNLISSHHTSPYQPTSNHFSHLHLNGGHRALDSTHQSILASHSQLHHSNHNSHQNITSSILQPHQPLHFNSKILLNRNATKQIEGPDGCNLFIYHLPAEFTDLELMSTFAPYGSVLSAKVYIDKQTNLSKCFGFVSYDNAISALQAIQAMNGFQIGPKRLKLEYVV</sequence>
<dbReference type="AlphaFoldDB" id="A0AAE1QNP6"/>
<feature type="coiled-coil region" evidence="4">
    <location>
        <begin position="683"/>
        <end position="710"/>
    </location>
</feature>
<evidence type="ECO:0000256" key="5">
    <source>
        <dbReference type="SAM" id="MobiDB-lite"/>
    </source>
</evidence>
<reference evidence="7" key="1">
    <citation type="submission" date="2023-12" db="EMBL/GenBank/DDBJ databases">
        <title>Genome assembly of Anisodus tanguticus.</title>
        <authorList>
            <person name="Wang Y.-J."/>
        </authorList>
    </citation>
    <scope>NUCLEOTIDE SEQUENCE</scope>
    <source>
        <strain evidence="7">KB-2021</strain>
        <tissue evidence="7">Leaf</tissue>
    </source>
</reference>
<name>A0AAE1QNP6_9SOLA</name>
<evidence type="ECO:0000256" key="2">
    <source>
        <dbReference type="ARBA" id="ARBA00022884"/>
    </source>
</evidence>
<keyword evidence="4" id="KW-0175">Coiled coil</keyword>
<feature type="domain" description="RRM" evidence="6">
    <location>
        <begin position="1088"/>
        <end position="1165"/>
    </location>
</feature>
<keyword evidence="1" id="KW-0677">Repeat</keyword>
<dbReference type="EMBL" id="JAVYJV010000053">
    <property type="protein sequence ID" value="KAK4337109.1"/>
    <property type="molecule type" value="Genomic_DNA"/>
</dbReference>
<feature type="compositionally biased region" description="Low complexity" evidence="5">
    <location>
        <begin position="122"/>
        <end position="145"/>
    </location>
</feature>
<dbReference type="FunFam" id="3.30.70.330:FF:000198">
    <property type="entry name" value="CUGBP Elav-like family member 6 isoform X3"/>
    <property type="match status" value="1"/>
</dbReference>
<organism evidence="7 8">
    <name type="scientific">Anisodus tanguticus</name>
    <dbReference type="NCBI Taxonomy" id="243964"/>
    <lineage>
        <taxon>Eukaryota</taxon>
        <taxon>Viridiplantae</taxon>
        <taxon>Streptophyta</taxon>
        <taxon>Embryophyta</taxon>
        <taxon>Tracheophyta</taxon>
        <taxon>Spermatophyta</taxon>
        <taxon>Magnoliopsida</taxon>
        <taxon>eudicotyledons</taxon>
        <taxon>Gunneridae</taxon>
        <taxon>Pentapetalae</taxon>
        <taxon>asterids</taxon>
        <taxon>lamiids</taxon>
        <taxon>Solanales</taxon>
        <taxon>Solanaceae</taxon>
        <taxon>Solanoideae</taxon>
        <taxon>Hyoscyameae</taxon>
        <taxon>Anisodus</taxon>
    </lineage>
</organism>
<dbReference type="GO" id="GO:0005737">
    <property type="term" value="C:cytoplasm"/>
    <property type="evidence" value="ECO:0007669"/>
    <property type="project" value="UniProtKB-ARBA"/>
</dbReference>
<accession>A0AAE1QNP6</accession>
<dbReference type="Proteomes" id="UP001291623">
    <property type="component" value="Unassembled WGS sequence"/>
</dbReference>
<protein>
    <recommendedName>
        <fullName evidence="6">RRM domain-containing protein</fullName>
    </recommendedName>
</protein>
<dbReference type="GO" id="GO:0010629">
    <property type="term" value="P:negative regulation of gene expression"/>
    <property type="evidence" value="ECO:0007669"/>
    <property type="project" value="UniProtKB-ARBA"/>
</dbReference>
<feature type="region of interest" description="Disordered" evidence="5">
    <location>
        <begin position="610"/>
        <end position="638"/>
    </location>
</feature>
<evidence type="ECO:0000313" key="7">
    <source>
        <dbReference type="EMBL" id="KAK4337109.1"/>
    </source>
</evidence>
<dbReference type="InterPro" id="IPR035979">
    <property type="entry name" value="RBD_domain_sf"/>
</dbReference>
<dbReference type="PROSITE" id="PS50102">
    <property type="entry name" value="RRM"/>
    <property type="match status" value="3"/>
</dbReference>
<keyword evidence="8" id="KW-1185">Reference proteome</keyword>
<gene>
    <name evidence="7" type="ORF">RND71_043427</name>
</gene>
<dbReference type="GO" id="GO:0009967">
    <property type="term" value="P:positive regulation of signal transduction"/>
    <property type="evidence" value="ECO:0007669"/>
    <property type="project" value="UniProtKB-ARBA"/>
</dbReference>
<keyword evidence="2 3" id="KW-0694">RNA-binding</keyword>
<dbReference type="Pfam" id="PF00076">
    <property type="entry name" value="RRM_1"/>
    <property type="match status" value="3"/>
</dbReference>
<evidence type="ECO:0000256" key="1">
    <source>
        <dbReference type="ARBA" id="ARBA00022737"/>
    </source>
</evidence>
<feature type="compositionally biased region" description="Basic and acidic residues" evidence="5">
    <location>
        <begin position="614"/>
        <end position="635"/>
    </location>
</feature>
<evidence type="ECO:0000256" key="4">
    <source>
        <dbReference type="SAM" id="Coils"/>
    </source>
</evidence>
<evidence type="ECO:0000256" key="3">
    <source>
        <dbReference type="PROSITE-ProRule" id="PRU00176"/>
    </source>
</evidence>
<proteinExistence type="predicted"/>
<dbReference type="PANTHER" id="PTHR24012">
    <property type="entry name" value="RNA BINDING PROTEIN"/>
    <property type="match status" value="1"/>
</dbReference>
<dbReference type="Gene3D" id="3.30.70.330">
    <property type="match status" value="3"/>
</dbReference>
<dbReference type="SUPFAM" id="SSF54928">
    <property type="entry name" value="RNA-binding domain, RBD"/>
    <property type="match status" value="3"/>
</dbReference>
<dbReference type="GO" id="GO:0003729">
    <property type="term" value="F:mRNA binding"/>
    <property type="evidence" value="ECO:0007669"/>
    <property type="project" value="UniProtKB-ARBA"/>
</dbReference>
<dbReference type="SMART" id="SM00360">
    <property type="entry name" value="RRM"/>
    <property type="match status" value="3"/>
</dbReference>
<feature type="domain" description="RRM" evidence="6">
    <location>
        <begin position="202"/>
        <end position="283"/>
    </location>
</feature>
<dbReference type="InterPro" id="IPR000504">
    <property type="entry name" value="RRM_dom"/>
</dbReference>